<sequence length="38" mass="4455">MNVWASLLALCYTCLLQTDVAHVQRPFIFILHLQKVIR</sequence>
<evidence type="ECO:0000313" key="1">
    <source>
        <dbReference type="EMBL" id="XCI78094.1"/>
    </source>
</evidence>
<dbReference type="EMBL" id="PP895363">
    <property type="protein sequence ID" value="XCI78094.1"/>
    <property type="molecule type" value="Genomic_DNA"/>
</dbReference>
<reference evidence="1" key="1">
    <citation type="submission" date="2024-06" db="EMBL/GenBank/DDBJ databases">
        <title>High activity and specificity of bacteriophage cocktails against carbapenem-resistant Klebsiella pneumoniae belonging to high-risk clones CG258 and ST307.</title>
        <authorList>
            <person name="Jimenez Quiceno J."/>
            <person name="Salazar Ospina L."/>
            <person name="Tellez Carrasquilla S."/>
        </authorList>
    </citation>
    <scope>NUCLEOTIDE SEQUENCE</scope>
</reference>
<protein>
    <submittedName>
        <fullName evidence="1">Uncharacterized protein</fullName>
    </submittedName>
</protein>
<organism evidence="1">
    <name type="scientific">Klebsiella phage FKP3</name>
    <dbReference type="NCBI Taxonomy" id="3231233"/>
    <lineage>
        <taxon>Viruses</taxon>
        <taxon>Duplodnaviria</taxon>
        <taxon>Heunggongvirae</taxon>
        <taxon>Uroviricota</taxon>
        <taxon>Caudoviricetes</taxon>
        <taxon>Stephanstirmvirinae</taxon>
        <taxon>Justusliebigvirus</taxon>
    </lineage>
</organism>
<proteinExistence type="predicted"/>
<accession>A0AAU8I038</accession>
<name>A0AAU8I038_9CAUD</name>